<keyword evidence="5" id="KW-1185">Reference proteome</keyword>
<dbReference type="SUPFAM" id="SSF52047">
    <property type="entry name" value="RNI-like"/>
    <property type="match status" value="1"/>
</dbReference>
<evidence type="ECO:0000313" key="4">
    <source>
        <dbReference type="EMBL" id="KAG2202669.1"/>
    </source>
</evidence>
<dbReference type="OrthoDB" id="78308at2759"/>
<dbReference type="InterPro" id="IPR032675">
    <property type="entry name" value="LRR_dom_sf"/>
</dbReference>
<proteinExistence type="predicted"/>
<dbReference type="PANTHER" id="PTHR46358">
    <property type="entry name" value="TONSOKU-LIKE PROTEIN"/>
    <property type="match status" value="1"/>
</dbReference>
<evidence type="ECO:0000313" key="5">
    <source>
        <dbReference type="Proteomes" id="UP000603453"/>
    </source>
</evidence>
<dbReference type="PANTHER" id="PTHR46358:SF1">
    <property type="entry name" value="TONSOKU-LIKE PROTEIN"/>
    <property type="match status" value="1"/>
</dbReference>
<dbReference type="SUPFAM" id="SSF48452">
    <property type="entry name" value="TPR-like"/>
    <property type="match status" value="1"/>
</dbReference>
<protein>
    <submittedName>
        <fullName evidence="4">Uncharacterized protein</fullName>
    </submittedName>
</protein>
<dbReference type="Gene3D" id="1.25.40.10">
    <property type="entry name" value="Tetratricopeptide repeat domain"/>
    <property type="match status" value="1"/>
</dbReference>
<dbReference type="Proteomes" id="UP000603453">
    <property type="component" value="Unassembled WGS sequence"/>
</dbReference>
<dbReference type="GO" id="GO:0031297">
    <property type="term" value="P:replication fork processing"/>
    <property type="evidence" value="ECO:0007669"/>
    <property type="project" value="TreeGrafter"/>
</dbReference>
<keyword evidence="3" id="KW-0539">Nucleus</keyword>
<sequence length="956" mass="109918">MGKKVTFGIKFANVSNVEDVIKKNLDNYKLYIANDQKEQAVQLVIDTTEMVLFEDPVVLHHLPTMIKCCQKAIKLLKDDQDNVFIPRLDEYPLAIKHGLLTIDIYKRDEQPSNRSNLQAIYKQLGDIYFTKSLNQDECRYDDFDNALQFYKLEREVIDTMDLNDIEDSEPNDLLKLTQASHLNMGVMESKISAYEAAIENIKQAVAIAIQLNDFIAEKTAWWELGNLYKRMNQFNNVLFCQGKEYRIVKRQGLRDDEFYCFEEQFIYLIFMSEFDQCFQIYEDTIRDLHQNYTKRCEELYEIAVQVKSLQADLNNSINDNYSNATIAESFLQHIQFLSEHGSYRLVIKSVDTGLSSIVEAVDYSHYLHAQLLFYKAEALWNLKESRKAAYIAAFNEVLEFIDAVAVSKLDKLQLTITVYKSFIKIYTYFGNQSEINHYKELLTLKRTEEQIVRAKLPKESLTDDEGNQSRITPVNIKIESGTIHVNIKIEPVPVHFSIYYAAFPELVETVINDAQLKCEEDYGVKVVISHIETNDRDAFPEDVLADVVTEDNQAMEAIVRRIIYKSPLEVYQYVITKANISPSEMLEEILEEQSKTELLLNYLMISDHIDIFQQVFQLSGVLSILNLSSNFLNDEDLSELLYNSSKSITELDLSGNLLTADCLDSIMGFSKLRKLILSNNPLGPVILQRLPELLTKIPSIQDIDLSDTNLGEETPFDTAISEAYINYRITAPMDSGLTIRISDNHFTKDTLCHWTPLWKNLEQVSCLQLSSISSETVWENFDMLLGLPKLSKLILNRSTRTAVDLCDLKQLFKIKSSFDHLDLANCSLTGEDMKLLASYFNENLIKVQKLTLHSNPKIGDKGSKIDILDISDCGVTYSSHQRIVEWSAHFVEIDLTRNPYLFDATQEENEWFVTNLSRTAFVKLDDYKNVLTKEAIPNHCGVSFRHVSTLPRTPFD</sequence>
<evidence type="ECO:0000256" key="1">
    <source>
        <dbReference type="ARBA" id="ARBA00004123"/>
    </source>
</evidence>
<evidence type="ECO:0000256" key="2">
    <source>
        <dbReference type="ARBA" id="ARBA00022737"/>
    </source>
</evidence>
<dbReference type="GO" id="GO:0043596">
    <property type="term" value="C:nuclear replication fork"/>
    <property type="evidence" value="ECO:0007669"/>
    <property type="project" value="TreeGrafter"/>
</dbReference>
<reference evidence="4" key="1">
    <citation type="submission" date="2020-12" db="EMBL/GenBank/DDBJ databases">
        <title>Metabolic potential, ecology and presence of endohyphal bacteria is reflected in genomic diversity of Mucoromycotina.</title>
        <authorList>
            <person name="Muszewska A."/>
            <person name="Okrasinska A."/>
            <person name="Steczkiewicz K."/>
            <person name="Drgas O."/>
            <person name="Orlowska M."/>
            <person name="Perlinska-Lenart U."/>
            <person name="Aleksandrzak-Piekarczyk T."/>
            <person name="Szatraj K."/>
            <person name="Zielenkiewicz U."/>
            <person name="Pilsyk S."/>
            <person name="Malc E."/>
            <person name="Mieczkowski P."/>
            <person name="Kruszewska J.S."/>
            <person name="Biernat P."/>
            <person name="Pawlowska J."/>
        </authorList>
    </citation>
    <scope>NUCLEOTIDE SEQUENCE</scope>
    <source>
        <strain evidence="4">WA0000017839</strain>
    </source>
</reference>
<evidence type="ECO:0000256" key="3">
    <source>
        <dbReference type="ARBA" id="ARBA00023242"/>
    </source>
</evidence>
<organism evidence="4 5">
    <name type="scientific">Mucor saturninus</name>
    <dbReference type="NCBI Taxonomy" id="64648"/>
    <lineage>
        <taxon>Eukaryota</taxon>
        <taxon>Fungi</taxon>
        <taxon>Fungi incertae sedis</taxon>
        <taxon>Mucoromycota</taxon>
        <taxon>Mucoromycotina</taxon>
        <taxon>Mucoromycetes</taxon>
        <taxon>Mucorales</taxon>
        <taxon>Mucorineae</taxon>
        <taxon>Mucoraceae</taxon>
        <taxon>Mucor</taxon>
    </lineage>
</organism>
<keyword evidence="2" id="KW-0677">Repeat</keyword>
<comment type="subcellular location">
    <subcellularLocation>
        <location evidence="1">Nucleus</location>
    </subcellularLocation>
</comment>
<dbReference type="Gene3D" id="3.80.10.10">
    <property type="entry name" value="Ribonuclease Inhibitor"/>
    <property type="match status" value="1"/>
</dbReference>
<dbReference type="InterPro" id="IPR011990">
    <property type="entry name" value="TPR-like_helical_dom_sf"/>
</dbReference>
<dbReference type="EMBL" id="JAEPRD010000058">
    <property type="protein sequence ID" value="KAG2202669.1"/>
    <property type="molecule type" value="Genomic_DNA"/>
</dbReference>
<accession>A0A8H7R1C4</accession>
<gene>
    <name evidence="4" type="ORF">INT47_002101</name>
</gene>
<name>A0A8H7R1C4_9FUNG</name>
<dbReference type="InterPro" id="IPR052311">
    <property type="entry name" value="MMS22L-TONSL_complex_comp"/>
</dbReference>
<dbReference type="GO" id="GO:0000724">
    <property type="term" value="P:double-strand break repair via homologous recombination"/>
    <property type="evidence" value="ECO:0007669"/>
    <property type="project" value="TreeGrafter"/>
</dbReference>
<dbReference type="AlphaFoldDB" id="A0A8H7R1C4"/>
<comment type="caution">
    <text evidence="4">The sequence shown here is derived from an EMBL/GenBank/DDBJ whole genome shotgun (WGS) entry which is preliminary data.</text>
</comment>